<keyword evidence="1" id="KW-0560">Oxidoreductase</keyword>
<organism evidence="2 3">
    <name type="scientific">Paraphotobacterium marinum</name>
    <dbReference type="NCBI Taxonomy" id="1755811"/>
    <lineage>
        <taxon>Bacteria</taxon>
        <taxon>Pseudomonadati</taxon>
        <taxon>Pseudomonadota</taxon>
        <taxon>Gammaproteobacteria</taxon>
        <taxon>Vibrionales</taxon>
        <taxon>Vibrionaceae</taxon>
        <taxon>Paraphotobacterium</taxon>
    </lineage>
</organism>
<proteinExistence type="predicted"/>
<dbReference type="PANTHER" id="PTHR43658">
    <property type="entry name" value="SHORT-CHAIN DEHYDROGENASE/REDUCTASE"/>
    <property type="match status" value="1"/>
</dbReference>
<sequence length="217" mass="24782">MLLSDKHNILINSAGSNLGRAIAMHFCSIGCNVILLDKDIKKLQKTYDFCNTISNKLIKIHNDSNQSITKNIGKYLSKFKCVHICINCFCITTLPKKYTVNSINYFCKKFTNTLASNFNLIQSFKKNLNRKNESGIIINIPQFQPQNVCFELSLAISEDMTKSWLSELENENIRIDSIISQKFGINSKDKLSIQSNIINNIDYIILNDYINGRVIKI</sequence>
<evidence type="ECO:0000313" key="3">
    <source>
        <dbReference type="Proteomes" id="UP000242175"/>
    </source>
</evidence>
<dbReference type="InterPro" id="IPR002347">
    <property type="entry name" value="SDR_fam"/>
</dbReference>
<dbReference type="SUPFAM" id="SSF51735">
    <property type="entry name" value="NAD(P)-binding Rossmann-fold domains"/>
    <property type="match status" value="1"/>
</dbReference>
<dbReference type="InterPro" id="IPR036291">
    <property type="entry name" value="NAD(P)-bd_dom_sf"/>
</dbReference>
<evidence type="ECO:0000313" key="2">
    <source>
        <dbReference type="EMBL" id="ASK78571.1"/>
    </source>
</evidence>
<dbReference type="Pfam" id="PF00106">
    <property type="entry name" value="adh_short"/>
    <property type="match status" value="1"/>
</dbReference>
<dbReference type="KEGG" id="pmai:CF386_05905"/>
<dbReference type="Proteomes" id="UP000242175">
    <property type="component" value="Chromosome large"/>
</dbReference>
<dbReference type="OrthoDB" id="5918124at2"/>
<dbReference type="GO" id="GO:0016491">
    <property type="term" value="F:oxidoreductase activity"/>
    <property type="evidence" value="ECO:0007669"/>
    <property type="project" value="UniProtKB-KW"/>
</dbReference>
<dbReference type="Gene3D" id="3.40.50.720">
    <property type="entry name" value="NAD(P)-binding Rossmann-like Domain"/>
    <property type="match status" value="1"/>
</dbReference>
<reference evidence="2 3" key="1">
    <citation type="journal article" date="2016" name="Int. J. Syst. Evol. Microbiol.">
        <title>Paraphotobacterium marinum gen. nov., sp. nov., a member of the family Vibrionaceae, isolated from surface seawater.</title>
        <authorList>
            <person name="Huang Z."/>
            <person name="Dong C."/>
            <person name="Shao Z."/>
        </authorList>
    </citation>
    <scope>NUCLEOTIDE SEQUENCE [LARGE SCALE GENOMIC DNA]</scope>
    <source>
        <strain evidence="2 3">NSCS20N07D</strain>
    </source>
</reference>
<accession>A0A220VE53</accession>
<keyword evidence="3" id="KW-1185">Reference proteome</keyword>
<dbReference type="EMBL" id="CP022355">
    <property type="protein sequence ID" value="ASK78571.1"/>
    <property type="molecule type" value="Genomic_DNA"/>
</dbReference>
<gene>
    <name evidence="2" type="ORF">CF386_05905</name>
</gene>
<dbReference type="AlphaFoldDB" id="A0A220VE53"/>
<evidence type="ECO:0008006" key="4">
    <source>
        <dbReference type="Google" id="ProtNLM"/>
    </source>
</evidence>
<protein>
    <recommendedName>
        <fullName evidence="4">Short-chain dehydrogenase</fullName>
    </recommendedName>
</protein>
<dbReference type="RefSeq" id="WP_089073479.1">
    <property type="nucleotide sequence ID" value="NZ_CBCSAM010000001.1"/>
</dbReference>
<dbReference type="PANTHER" id="PTHR43658:SF8">
    <property type="entry name" value="17-BETA-HYDROXYSTEROID DEHYDROGENASE 14-RELATED"/>
    <property type="match status" value="1"/>
</dbReference>
<name>A0A220VE53_9GAMM</name>
<evidence type="ECO:0000256" key="1">
    <source>
        <dbReference type="ARBA" id="ARBA00023002"/>
    </source>
</evidence>